<sequence>MPRLAKELSALEVKRLKHPGRGHNACLPVGGVAGLYLQITPTGGRTWLLRVVVGDRRREIGLGGYPEVPLAQARERAREAKDAIRRGIDPVEERKAARAALMTAQRRGLSFADAADRFLDAKLSEFRNVKHAAQWRSTLTTYALPQLGHMLVSDIKVQDVLRAVQPIWHDKTETAKRVRGRIEAVLSWATVAGHRQGDNPARWKGNLDSLLPKPDRVTRKENWPALAIDDAAAWFGHLRQRDGISARALEFLALTAARSGEVRGATWAEVDLEAGLWTVPAQRMKMEREHRVPLTAEAVALLRALPRMEGNPLVFPAPRGGPLSDMSLSAVMRRMQKDEEKASRPGWLDPRSARPAVPHGLRSTFRDWAAERTHYPREMAEIALAQEVGSEVERAYRRGDMMEKRRDLMAAWAGFLTQSKQELET</sequence>
<proteinExistence type="inferred from homology"/>
<organism evidence="9 10">
    <name type="scientific">Limimaricola variabilis</name>
    <dbReference type="NCBI Taxonomy" id="1492771"/>
    <lineage>
        <taxon>Bacteria</taxon>
        <taxon>Pseudomonadati</taxon>
        <taxon>Pseudomonadota</taxon>
        <taxon>Alphaproteobacteria</taxon>
        <taxon>Rhodobacterales</taxon>
        <taxon>Paracoccaceae</taxon>
        <taxon>Limimaricola</taxon>
    </lineage>
</organism>
<dbReference type="InterPro" id="IPR013762">
    <property type="entry name" value="Integrase-like_cat_sf"/>
</dbReference>
<dbReference type="InterPro" id="IPR025166">
    <property type="entry name" value="Integrase_DNA_bind_dom"/>
</dbReference>
<feature type="domain" description="Tyr recombinase" evidence="7">
    <location>
        <begin position="221"/>
        <end position="409"/>
    </location>
</feature>
<dbReference type="Gene3D" id="3.30.160.390">
    <property type="entry name" value="Integrase, DNA-binding domain"/>
    <property type="match status" value="1"/>
</dbReference>
<dbReference type="InterPro" id="IPR038488">
    <property type="entry name" value="Integrase_DNA-bd_sf"/>
</dbReference>
<evidence type="ECO:0000313" key="9">
    <source>
        <dbReference type="EMBL" id="MBB3712815.1"/>
    </source>
</evidence>
<evidence type="ECO:0000256" key="6">
    <source>
        <dbReference type="SAM" id="MobiDB-lite"/>
    </source>
</evidence>
<dbReference type="SUPFAM" id="SSF56349">
    <property type="entry name" value="DNA breaking-rejoining enzymes"/>
    <property type="match status" value="1"/>
</dbReference>
<dbReference type="CDD" id="cd00801">
    <property type="entry name" value="INT_P4_C"/>
    <property type="match status" value="1"/>
</dbReference>
<dbReference type="Pfam" id="PF00589">
    <property type="entry name" value="Phage_integrase"/>
    <property type="match status" value="1"/>
</dbReference>
<dbReference type="InterPro" id="IPR002104">
    <property type="entry name" value="Integrase_catalytic"/>
</dbReference>
<feature type="domain" description="Core-binding (CB)" evidence="8">
    <location>
        <begin position="109"/>
        <end position="190"/>
    </location>
</feature>
<dbReference type="PROSITE" id="PS51898">
    <property type="entry name" value="TYR_RECOMBINASE"/>
    <property type="match status" value="1"/>
</dbReference>
<dbReference type="PANTHER" id="PTHR30629:SF2">
    <property type="entry name" value="PROPHAGE INTEGRASE INTS-RELATED"/>
    <property type="match status" value="1"/>
</dbReference>
<dbReference type="PROSITE" id="PS51900">
    <property type="entry name" value="CB"/>
    <property type="match status" value="1"/>
</dbReference>
<dbReference type="EMBL" id="JACIBX010000009">
    <property type="protein sequence ID" value="MBB3712815.1"/>
    <property type="molecule type" value="Genomic_DNA"/>
</dbReference>
<dbReference type="Pfam" id="PF22022">
    <property type="entry name" value="Phage_int_M"/>
    <property type="match status" value="1"/>
</dbReference>
<comment type="caution">
    <text evidence="9">The sequence shown here is derived from an EMBL/GenBank/DDBJ whole genome shotgun (WGS) entry which is preliminary data.</text>
</comment>
<dbReference type="InterPro" id="IPR011010">
    <property type="entry name" value="DNA_brk_join_enz"/>
</dbReference>
<dbReference type="Proteomes" id="UP000576152">
    <property type="component" value="Unassembled WGS sequence"/>
</dbReference>
<evidence type="ECO:0000256" key="2">
    <source>
        <dbReference type="ARBA" id="ARBA00022908"/>
    </source>
</evidence>
<dbReference type="InterPro" id="IPR010998">
    <property type="entry name" value="Integrase_recombinase_N"/>
</dbReference>
<evidence type="ECO:0000256" key="3">
    <source>
        <dbReference type="ARBA" id="ARBA00023125"/>
    </source>
</evidence>
<evidence type="ECO:0000256" key="5">
    <source>
        <dbReference type="PROSITE-ProRule" id="PRU01248"/>
    </source>
</evidence>
<accession>A0ABR6HQI8</accession>
<dbReference type="RefSeq" id="WP_183473782.1">
    <property type="nucleotide sequence ID" value="NZ_JACIBX010000009.1"/>
</dbReference>
<gene>
    <name evidence="9" type="ORF">FHS00_002413</name>
</gene>
<keyword evidence="2" id="KW-0229">DNA integration</keyword>
<keyword evidence="4" id="KW-0233">DNA recombination</keyword>
<dbReference type="Gene3D" id="1.10.443.10">
    <property type="entry name" value="Intergrase catalytic core"/>
    <property type="match status" value="1"/>
</dbReference>
<keyword evidence="10" id="KW-1185">Reference proteome</keyword>
<reference evidence="9 10" key="1">
    <citation type="submission" date="2020-08" db="EMBL/GenBank/DDBJ databases">
        <title>Genomic Encyclopedia of Type Strains, Phase III (KMG-III): the genomes of soil and plant-associated and newly described type strains.</title>
        <authorList>
            <person name="Whitman W."/>
        </authorList>
    </citation>
    <scope>NUCLEOTIDE SEQUENCE [LARGE SCALE GENOMIC DNA]</scope>
    <source>
        <strain evidence="9 10">CECT 8572</strain>
    </source>
</reference>
<evidence type="ECO:0000313" key="10">
    <source>
        <dbReference type="Proteomes" id="UP000576152"/>
    </source>
</evidence>
<dbReference type="Gene3D" id="1.10.150.130">
    <property type="match status" value="1"/>
</dbReference>
<protein>
    <submittedName>
        <fullName evidence="9">Integrase</fullName>
    </submittedName>
</protein>
<dbReference type="InterPro" id="IPR050808">
    <property type="entry name" value="Phage_Integrase"/>
</dbReference>
<evidence type="ECO:0000256" key="4">
    <source>
        <dbReference type="ARBA" id="ARBA00023172"/>
    </source>
</evidence>
<evidence type="ECO:0000259" key="8">
    <source>
        <dbReference type="PROSITE" id="PS51900"/>
    </source>
</evidence>
<dbReference type="PANTHER" id="PTHR30629">
    <property type="entry name" value="PROPHAGE INTEGRASE"/>
    <property type="match status" value="1"/>
</dbReference>
<comment type="similarity">
    <text evidence="1">Belongs to the 'phage' integrase family.</text>
</comment>
<name>A0ABR6HQI8_9RHOB</name>
<evidence type="ECO:0000259" key="7">
    <source>
        <dbReference type="PROSITE" id="PS51898"/>
    </source>
</evidence>
<dbReference type="InterPro" id="IPR044068">
    <property type="entry name" value="CB"/>
</dbReference>
<feature type="region of interest" description="Disordered" evidence="6">
    <location>
        <begin position="339"/>
        <end position="358"/>
    </location>
</feature>
<keyword evidence="3 5" id="KW-0238">DNA-binding</keyword>
<dbReference type="Pfam" id="PF13356">
    <property type="entry name" value="Arm-DNA-bind_3"/>
    <property type="match status" value="1"/>
</dbReference>
<dbReference type="InterPro" id="IPR053876">
    <property type="entry name" value="Phage_int_M"/>
</dbReference>
<evidence type="ECO:0000256" key="1">
    <source>
        <dbReference type="ARBA" id="ARBA00008857"/>
    </source>
</evidence>